<accession>A0A9P6EUV4</accession>
<name>A0A9P6EUV4_9AGAR</name>
<comment type="caution">
    <text evidence="1">The sequence shown here is derived from an EMBL/GenBank/DDBJ whole genome shotgun (WGS) entry which is preliminary data.</text>
</comment>
<sequence>MNPLLVAFTDCSYGRCAFHDLQSVCWGSSHLFKQKPATSKSSGDEPIYSYIDLGEHYEGLRDVFPLIRPVIGMHKTYEEALQKLLDEKQPCKMAPWPSHSLFDLGPPSRVYLIIKGISEKKPVAIEQPDNNIDLLVDNAFNTQRADTKHALKMRLPSGPCWTICSVTDEWHHDDMIEGF</sequence>
<dbReference type="AlphaFoldDB" id="A0A9P6EUV4"/>
<keyword evidence="2" id="KW-1185">Reference proteome</keyword>
<dbReference type="Proteomes" id="UP000807306">
    <property type="component" value="Unassembled WGS sequence"/>
</dbReference>
<dbReference type="EMBL" id="MU157824">
    <property type="protein sequence ID" value="KAF9535732.1"/>
    <property type="molecule type" value="Genomic_DNA"/>
</dbReference>
<evidence type="ECO:0000313" key="2">
    <source>
        <dbReference type="Proteomes" id="UP000807306"/>
    </source>
</evidence>
<evidence type="ECO:0000313" key="1">
    <source>
        <dbReference type="EMBL" id="KAF9535732.1"/>
    </source>
</evidence>
<gene>
    <name evidence="1" type="ORF">CPB83DRAFT_901414</name>
</gene>
<protein>
    <submittedName>
        <fullName evidence="1">Uncharacterized protein</fullName>
    </submittedName>
</protein>
<organism evidence="1 2">
    <name type="scientific">Crepidotus variabilis</name>
    <dbReference type="NCBI Taxonomy" id="179855"/>
    <lineage>
        <taxon>Eukaryota</taxon>
        <taxon>Fungi</taxon>
        <taxon>Dikarya</taxon>
        <taxon>Basidiomycota</taxon>
        <taxon>Agaricomycotina</taxon>
        <taxon>Agaricomycetes</taxon>
        <taxon>Agaricomycetidae</taxon>
        <taxon>Agaricales</taxon>
        <taxon>Agaricineae</taxon>
        <taxon>Crepidotaceae</taxon>
        <taxon>Crepidotus</taxon>
    </lineage>
</organism>
<proteinExistence type="predicted"/>
<reference evidence="1" key="1">
    <citation type="submission" date="2020-11" db="EMBL/GenBank/DDBJ databases">
        <authorList>
            <consortium name="DOE Joint Genome Institute"/>
            <person name="Ahrendt S."/>
            <person name="Riley R."/>
            <person name="Andreopoulos W."/>
            <person name="Labutti K."/>
            <person name="Pangilinan J."/>
            <person name="Ruiz-Duenas F.J."/>
            <person name="Barrasa J.M."/>
            <person name="Sanchez-Garcia M."/>
            <person name="Camarero S."/>
            <person name="Miyauchi S."/>
            <person name="Serrano A."/>
            <person name="Linde D."/>
            <person name="Babiker R."/>
            <person name="Drula E."/>
            <person name="Ayuso-Fernandez I."/>
            <person name="Pacheco R."/>
            <person name="Padilla G."/>
            <person name="Ferreira P."/>
            <person name="Barriuso J."/>
            <person name="Kellner H."/>
            <person name="Castanera R."/>
            <person name="Alfaro M."/>
            <person name="Ramirez L."/>
            <person name="Pisabarro A.G."/>
            <person name="Kuo A."/>
            <person name="Tritt A."/>
            <person name="Lipzen A."/>
            <person name="He G."/>
            <person name="Yan M."/>
            <person name="Ng V."/>
            <person name="Cullen D."/>
            <person name="Martin F."/>
            <person name="Rosso M.-N."/>
            <person name="Henrissat B."/>
            <person name="Hibbett D."/>
            <person name="Martinez A.T."/>
            <person name="Grigoriev I.V."/>
        </authorList>
    </citation>
    <scope>NUCLEOTIDE SEQUENCE</scope>
    <source>
        <strain evidence="1">CBS 506.95</strain>
    </source>
</reference>